<dbReference type="Proteomes" id="UP000011939">
    <property type="component" value="Unassembled WGS sequence"/>
</dbReference>
<accession>M5ICT2</accession>
<comment type="caution">
    <text evidence="1">The sequence shown here is derived from an EMBL/GenBank/DDBJ whole genome shotgun (WGS) entry which is preliminary data.</text>
</comment>
<organism evidence="1 2">
    <name type="scientific">Campylobacter showae CSUNSWCD</name>
    <dbReference type="NCBI Taxonomy" id="1244083"/>
    <lineage>
        <taxon>Bacteria</taxon>
        <taxon>Pseudomonadati</taxon>
        <taxon>Campylobacterota</taxon>
        <taxon>Epsilonproteobacteria</taxon>
        <taxon>Campylobacterales</taxon>
        <taxon>Campylobacteraceae</taxon>
        <taxon>Campylobacter</taxon>
    </lineage>
</organism>
<name>M5ICT2_9BACT</name>
<reference evidence="1 2" key="1">
    <citation type="journal article" date="2013" name="Genome Announc.">
        <title>Genome Sequence of Campylobacter showae UNSWCD, Isolated from a Patient with Crohn's Disease.</title>
        <authorList>
            <person name="Tay A.P."/>
            <person name="Kaakoush N.O."/>
            <person name="Deshpande N.P."/>
            <person name="Chen Z."/>
            <person name="Mitchell H."/>
            <person name="Wilkins M.R."/>
        </authorList>
    </citation>
    <scope>NUCLEOTIDE SEQUENCE [LARGE SCALE GENOMIC DNA]</scope>
    <source>
        <strain evidence="1 2">CSUNSWCD</strain>
    </source>
</reference>
<evidence type="ECO:0000313" key="1">
    <source>
        <dbReference type="EMBL" id="EKU10097.1"/>
    </source>
</evidence>
<gene>
    <name evidence="1" type="ORF">CSUNSWCD_1461</name>
</gene>
<evidence type="ECO:0000313" key="2">
    <source>
        <dbReference type="Proteomes" id="UP000011939"/>
    </source>
</evidence>
<proteinExistence type="predicted"/>
<dbReference type="PATRIC" id="fig|1244083.3.peg.2441"/>
<dbReference type="EMBL" id="AMZQ01000021">
    <property type="protein sequence ID" value="EKU10097.1"/>
    <property type="molecule type" value="Genomic_DNA"/>
</dbReference>
<dbReference type="STRING" id="1244083.CSUNSWCD_1461"/>
<protein>
    <submittedName>
        <fullName evidence="1">Uncharacterized protein</fullName>
    </submittedName>
</protein>
<sequence length="53" mass="6127">MGLNFSGGLVISSPRKDKAVRLFRLFRRLASYFQKGNNSKRLIKNIRFLNLKG</sequence>
<dbReference type="AlphaFoldDB" id="M5ICT2"/>